<evidence type="ECO:0000259" key="5">
    <source>
        <dbReference type="PROSITE" id="PS50975"/>
    </source>
</evidence>
<evidence type="ECO:0000313" key="7">
    <source>
        <dbReference type="Proteomes" id="UP000095329"/>
    </source>
</evidence>
<dbReference type="OrthoDB" id="24041at2"/>
<evidence type="ECO:0000256" key="4">
    <source>
        <dbReference type="PROSITE-ProRule" id="PRU00409"/>
    </source>
</evidence>
<gene>
    <name evidence="6" type="ORF">J116_016220</name>
</gene>
<evidence type="ECO:0000256" key="1">
    <source>
        <dbReference type="ARBA" id="ARBA00022598"/>
    </source>
</evidence>
<dbReference type="PROSITE" id="PS50975">
    <property type="entry name" value="ATP_GRASP"/>
    <property type="match status" value="1"/>
</dbReference>
<reference evidence="6 7" key="1">
    <citation type="journal article" date="2013" name="Genome Announc.">
        <title>Genome Sequence of Streptomyces violaceusniger Strain SPC6, a Halotolerant Streptomycete That Exhibits Rapid Growth and Development.</title>
        <authorList>
            <person name="Chen X."/>
            <person name="Zhang B."/>
            <person name="Zhang W."/>
            <person name="Wu X."/>
            <person name="Zhang M."/>
            <person name="Chen T."/>
            <person name="Liu G."/>
            <person name="Dyson P."/>
        </authorList>
    </citation>
    <scope>NUCLEOTIDE SEQUENCE [LARGE SCALE GENOMIC DNA]</scope>
    <source>
        <strain evidence="6 7">SPC6</strain>
    </source>
</reference>
<dbReference type="GO" id="GO:0005524">
    <property type="term" value="F:ATP binding"/>
    <property type="evidence" value="ECO:0007669"/>
    <property type="project" value="UniProtKB-UniRule"/>
</dbReference>
<dbReference type="InterPro" id="IPR052032">
    <property type="entry name" value="ATP-dep_AA_Ligase"/>
</dbReference>
<proteinExistence type="predicted"/>
<dbReference type="PANTHER" id="PTHR43585">
    <property type="entry name" value="FUMIPYRROLE BIOSYNTHESIS PROTEIN C"/>
    <property type="match status" value="1"/>
</dbReference>
<dbReference type="Pfam" id="PF13535">
    <property type="entry name" value="ATP-grasp_4"/>
    <property type="match status" value="1"/>
</dbReference>
<dbReference type="AlphaFoldDB" id="A0A1D3DTY5"/>
<dbReference type="Proteomes" id="UP000095329">
    <property type="component" value="Unassembled WGS sequence"/>
</dbReference>
<comment type="caution">
    <text evidence="6">The sequence shown here is derived from an EMBL/GenBank/DDBJ whole genome shotgun (WGS) entry which is preliminary data.</text>
</comment>
<keyword evidence="7" id="KW-1185">Reference proteome</keyword>
<keyword evidence="3 4" id="KW-0067">ATP-binding</keyword>
<dbReference type="SMART" id="SM01209">
    <property type="entry name" value="GARS_A"/>
    <property type="match status" value="1"/>
</dbReference>
<feature type="domain" description="ATP-grasp" evidence="5">
    <location>
        <begin position="116"/>
        <end position="314"/>
    </location>
</feature>
<dbReference type="GO" id="GO:0046872">
    <property type="term" value="F:metal ion binding"/>
    <property type="evidence" value="ECO:0007669"/>
    <property type="project" value="InterPro"/>
</dbReference>
<dbReference type="EMBL" id="ASHX02000001">
    <property type="protein sequence ID" value="OEJ95792.1"/>
    <property type="molecule type" value="Genomic_DNA"/>
</dbReference>
<evidence type="ECO:0000256" key="3">
    <source>
        <dbReference type="ARBA" id="ARBA00022840"/>
    </source>
</evidence>
<dbReference type="GO" id="GO:0016874">
    <property type="term" value="F:ligase activity"/>
    <property type="evidence" value="ECO:0007669"/>
    <property type="project" value="UniProtKB-KW"/>
</dbReference>
<dbReference type="InterPro" id="IPR011761">
    <property type="entry name" value="ATP-grasp"/>
</dbReference>
<dbReference type="Gene3D" id="3.30.470.20">
    <property type="entry name" value="ATP-grasp fold, B domain"/>
    <property type="match status" value="1"/>
</dbReference>
<dbReference type="PANTHER" id="PTHR43585:SF2">
    <property type="entry name" value="ATP-GRASP ENZYME FSQD"/>
    <property type="match status" value="1"/>
</dbReference>
<sequence>MTDGGKPLLLLIGSSARRSREFILQAVSSKYALWLLQPAPVTWEEPYVVGSTAVSNVDPEPLVEAARRVAAEHEVAGVFCYDEGLVAPAAHVSQALGLPGNTPEAIAACRDKNATRAALEQAGVAQPSSIGVSSLAEAREAAEKLGFPVVIKPRGLAGGMGVRRADGPDEVEGAYAAASAASYPGVPVFDVPVLVEQYVDGPEISVDAVFFEGECVPLVVARKQVGLAPFFEEVGHEVDGADPLLSDPGLLDALRRSHAALGFHTGVSHTEFRLTPSGPCLMEVNARLGGDMIPYLGTLATGVDVAMAAADAAAGRRPDTQQLHHKAAAITFLYPERDSEVESVTVHEDRFTPEIHSASVMADPGAVLRLPPRGYISRYARVIAVADSVERARTALLRATEIVELSGRPAEVPTP</sequence>
<keyword evidence="2 4" id="KW-0547">Nucleotide-binding</keyword>
<dbReference type="Gene3D" id="3.40.50.20">
    <property type="match status" value="1"/>
</dbReference>
<name>A0A1D3DTY5_9ACTN</name>
<dbReference type="Gene3D" id="3.30.1490.20">
    <property type="entry name" value="ATP-grasp fold, A domain"/>
    <property type="match status" value="1"/>
</dbReference>
<dbReference type="eggNOG" id="COG0151">
    <property type="taxonomic scope" value="Bacteria"/>
</dbReference>
<dbReference type="InterPro" id="IPR013815">
    <property type="entry name" value="ATP_grasp_subdomain_1"/>
</dbReference>
<evidence type="ECO:0000256" key="2">
    <source>
        <dbReference type="ARBA" id="ARBA00022741"/>
    </source>
</evidence>
<protein>
    <recommendedName>
        <fullName evidence="5">ATP-grasp domain-containing protein</fullName>
    </recommendedName>
</protein>
<dbReference type="STRING" id="1306406.J116_016220"/>
<keyword evidence="1" id="KW-0436">Ligase</keyword>
<evidence type="ECO:0000313" key="6">
    <source>
        <dbReference type="EMBL" id="OEJ95792.1"/>
    </source>
</evidence>
<dbReference type="RefSeq" id="WP_023588125.1">
    <property type="nucleotide sequence ID" value="NZ_ASHX02000001.1"/>
</dbReference>
<accession>A0A1D3DTY5</accession>
<organism evidence="6 7">
    <name type="scientific">Streptomyces thermolilacinus SPC6</name>
    <dbReference type="NCBI Taxonomy" id="1306406"/>
    <lineage>
        <taxon>Bacteria</taxon>
        <taxon>Bacillati</taxon>
        <taxon>Actinomycetota</taxon>
        <taxon>Actinomycetes</taxon>
        <taxon>Kitasatosporales</taxon>
        <taxon>Streptomycetaceae</taxon>
        <taxon>Streptomyces</taxon>
    </lineage>
</organism>
<dbReference type="SUPFAM" id="SSF56059">
    <property type="entry name" value="Glutathione synthetase ATP-binding domain-like"/>
    <property type="match status" value="1"/>
</dbReference>